<dbReference type="PANTHER" id="PTHR45869">
    <property type="entry name" value="C-REACTIVE PROTEIN-RELATED"/>
    <property type="match status" value="1"/>
</dbReference>
<comment type="caution">
    <text evidence="3">Lacks conserved residue(s) required for the propagation of feature annotation.</text>
</comment>
<dbReference type="SUPFAM" id="SSF49899">
    <property type="entry name" value="Concanavalin A-like lectins/glucanases"/>
    <property type="match status" value="1"/>
</dbReference>
<reference evidence="5" key="5">
    <citation type="submission" date="2025-09" db="UniProtKB">
        <authorList>
            <consortium name="Ensembl"/>
        </authorList>
    </citation>
    <scope>IDENTIFICATION</scope>
</reference>
<proteinExistence type="predicted"/>
<accession>A0A4W3H2E9</accession>
<reference evidence="6" key="3">
    <citation type="journal article" date="2014" name="Nature">
        <title>Elephant shark genome provides unique insights into gnathostome evolution.</title>
        <authorList>
            <consortium name="International Elephant Shark Genome Sequencing Consortium"/>
            <person name="Venkatesh B."/>
            <person name="Lee A.P."/>
            <person name="Ravi V."/>
            <person name="Maurya A.K."/>
            <person name="Lian M.M."/>
            <person name="Swann J.B."/>
            <person name="Ohta Y."/>
            <person name="Flajnik M.F."/>
            <person name="Sutoh Y."/>
            <person name="Kasahara M."/>
            <person name="Hoon S."/>
            <person name="Gangu V."/>
            <person name="Roy S.W."/>
            <person name="Irimia M."/>
            <person name="Korzh V."/>
            <person name="Kondrychyn I."/>
            <person name="Lim Z.W."/>
            <person name="Tay B.H."/>
            <person name="Tohari S."/>
            <person name="Kong K.W."/>
            <person name="Ho S."/>
            <person name="Lorente-Galdos B."/>
            <person name="Quilez J."/>
            <person name="Marques-Bonet T."/>
            <person name="Raney B.J."/>
            <person name="Ingham P.W."/>
            <person name="Tay A."/>
            <person name="Hillier L.W."/>
            <person name="Minx P."/>
            <person name="Boehm T."/>
            <person name="Wilson R.K."/>
            <person name="Brenner S."/>
            <person name="Warren W.C."/>
        </authorList>
    </citation>
    <scope>NUCLEOTIDE SEQUENCE [LARGE SCALE GENOMIC DNA]</scope>
</reference>
<evidence type="ECO:0000313" key="6">
    <source>
        <dbReference type="Proteomes" id="UP000314986"/>
    </source>
</evidence>
<dbReference type="Gene3D" id="2.60.120.200">
    <property type="match status" value="1"/>
</dbReference>
<evidence type="ECO:0000313" key="5">
    <source>
        <dbReference type="Ensembl" id="ENSCMIP00000010923.1"/>
    </source>
</evidence>
<dbReference type="SMART" id="SM00159">
    <property type="entry name" value="PTX"/>
    <property type="match status" value="1"/>
</dbReference>
<name>A0A4W3H2E9_CALMI</name>
<reference evidence="6" key="1">
    <citation type="journal article" date="2006" name="Science">
        <title>Ancient noncoding elements conserved in the human genome.</title>
        <authorList>
            <person name="Venkatesh B."/>
            <person name="Kirkness E.F."/>
            <person name="Loh Y.H."/>
            <person name="Halpern A.L."/>
            <person name="Lee A.P."/>
            <person name="Johnson J."/>
            <person name="Dandona N."/>
            <person name="Viswanathan L.D."/>
            <person name="Tay A."/>
            <person name="Venter J.C."/>
            <person name="Strausberg R.L."/>
            <person name="Brenner S."/>
        </authorList>
    </citation>
    <scope>NUCLEOTIDE SEQUENCE [LARGE SCALE GENOMIC DNA]</scope>
</reference>
<evidence type="ECO:0000256" key="3">
    <source>
        <dbReference type="PROSITE-ProRule" id="PRU01172"/>
    </source>
</evidence>
<dbReference type="Ensembl" id="ENSCMIT00000011201.1">
    <property type="protein sequence ID" value="ENSCMIP00000010923.1"/>
    <property type="gene ID" value="ENSCMIG00000005739.1"/>
</dbReference>
<keyword evidence="2" id="KW-0106">Calcium</keyword>
<dbReference type="InterPro" id="IPR001759">
    <property type="entry name" value="PTX_dom"/>
</dbReference>
<sequence length="221" mass="23953">MLQGNHDCEVQFQSPVCVGFPEAFFPLAPSHPPSCFSGESIIFPNTTRFDHVKLLPSSSLVLAAFTLCLRASTGVTRTVSLFSYLPAAIGGRSVGLWMPPLTESKSGLARLWVNSHRSLKAAMKPVYTITPRLGVGGRGGGGSVLGQDHDSPGGGFDASQSLQGEETEVNLWDHVLSFAKIQDLSRDCSRRRGNVINWETVGYQREGGAIVQENNYCDFHL</sequence>
<dbReference type="Proteomes" id="UP000314986">
    <property type="component" value="Unassembled WGS sequence"/>
</dbReference>
<dbReference type="GO" id="GO:0046872">
    <property type="term" value="F:metal ion binding"/>
    <property type="evidence" value="ECO:0007669"/>
    <property type="project" value="UniProtKB-KW"/>
</dbReference>
<dbReference type="Pfam" id="PF00354">
    <property type="entry name" value="Pentaxin"/>
    <property type="match status" value="2"/>
</dbReference>
<dbReference type="GeneTree" id="ENSGT01100000263515"/>
<protein>
    <recommendedName>
        <fullName evidence="4">Pentraxin (PTX) domain-containing protein</fullName>
    </recommendedName>
</protein>
<keyword evidence="6" id="KW-1185">Reference proteome</keyword>
<dbReference type="InParanoid" id="A0A4W3H2E9"/>
<organism evidence="5 6">
    <name type="scientific">Callorhinchus milii</name>
    <name type="common">Ghost shark</name>
    <dbReference type="NCBI Taxonomy" id="7868"/>
    <lineage>
        <taxon>Eukaryota</taxon>
        <taxon>Metazoa</taxon>
        <taxon>Chordata</taxon>
        <taxon>Craniata</taxon>
        <taxon>Vertebrata</taxon>
        <taxon>Chondrichthyes</taxon>
        <taxon>Holocephali</taxon>
        <taxon>Chimaeriformes</taxon>
        <taxon>Callorhinchidae</taxon>
        <taxon>Callorhinchus</taxon>
    </lineage>
</organism>
<evidence type="ECO:0000259" key="4">
    <source>
        <dbReference type="PROSITE" id="PS51828"/>
    </source>
</evidence>
<reference evidence="5" key="4">
    <citation type="submission" date="2025-08" db="UniProtKB">
        <authorList>
            <consortium name="Ensembl"/>
        </authorList>
    </citation>
    <scope>IDENTIFICATION</scope>
</reference>
<reference evidence="6" key="2">
    <citation type="journal article" date="2007" name="PLoS Biol.">
        <title>Survey sequencing and comparative analysis of the elephant shark (Callorhinchus milii) genome.</title>
        <authorList>
            <person name="Venkatesh B."/>
            <person name="Kirkness E.F."/>
            <person name="Loh Y.H."/>
            <person name="Halpern A.L."/>
            <person name="Lee A.P."/>
            <person name="Johnson J."/>
            <person name="Dandona N."/>
            <person name="Viswanathan L.D."/>
            <person name="Tay A."/>
            <person name="Venter J.C."/>
            <person name="Strausberg R.L."/>
            <person name="Brenner S."/>
        </authorList>
    </citation>
    <scope>NUCLEOTIDE SEQUENCE [LARGE SCALE GENOMIC DNA]</scope>
</reference>
<dbReference type="InterPro" id="IPR051005">
    <property type="entry name" value="Pentraxin_domain"/>
</dbReference>
<dbReference type="PROSITE" id="PS51828">
    <property type="entry name" value="PTX_2"/>
    <property type="match status" value="1"/>
</dbReference>
<feature type="domain" description="Pentraxin (PTX)" evidence="4">
    <location>
        <begin position="103"/>
        <end position="217"/>
    </location>
</feature>
<dbReference type="InterPro" id="IPR013320">
    <property type="entry name" value="ConA-like_dom_sf"/>
</dbReference>
<keyword evidence="1" id="KW-0479">Metal-binding</keyword>
<evidence type="ECO:0000256" key="2">
    <source>
        <dbReference type="ARBA" id="ARBA00022837"/>
    </source>
</evidence>
<evidence type="ECO:0000256" key="1">
    <source>
        <dbReference type="ARBA" id="ARBA00022723"/>
    </source>
</evidence>
<dbReference type="AlphaFoldDB" id="A0A4W3H2E9"/>
<dbReference type="OMA" id="KCTHTES"/>
<dbReference type="PANTHER" id="PTHR45869:SF8">
    <property type="entry name" value="LAMG-LIKE JELLYROLL FOLD DOMAIN-CONTAINING PROTEIN"/>
    <property type="match status" value="1"/>
</dbReference>